<evidence type="ECO:0000313" key="1">
    <source>
        <dbReference type="EMBL" id="ACY13176.1"/>
    </source>
</evidence>
<dbReference type="AlphaFoldDB" id="D0LLF9"/>
<gene>
    <name evidence="1" type="ordered locus">Hoch_0538</name>
</gene>
<evidence type="ECO:0000313" key="2">
    <source>
        <dbReference type="Proteomes" id="UP000001880"/>
    </source>
</evidence>
<proteinExistence type="predicted"/>
<reference evidence="1 2" key="1">
    <citation type="journal article" date="2010" name="Stand. Genomic Sci.">
        <title>Complete genome sequence of Haliangium ochraceum type strain (SMP-2).</title>
        <authorList>
            <consortium name="US DOE Joint Genome Institute (JGI-PGF)"/>
            <person name="Ivanova N."/>
            <person name="Daum C."/>
            <person name="Lang E."/>
            <person name="Abt B."/>
            <person name="Kopitz M."/>
            <person name="Saunders E."/>
            <person name="Lapidus A."/>
            <person name="Lucas S."/>
            <person name="Glavina Del Rio T."/>
            <person name="Nolan M."/>
            <person name="Tice H."/>
            <person name="Copeland A."/>
            <person name="Cheng J.F."/>
            <person name="Chen F."/>
            <person name="Bruce D."/>
            <person name="Goodwin L."/>
            <person name="Pitluck S."/>
            <person name="Mavromatis K."/>
            <person name="Pati A."/>
            <person name="Mikhailova N."/>
            <person name="Chen A."/>
            <person name="Palaniappan K."/>
            <person name="Land M."/>
            <person name="Hauser L."/>
            <person name="Chang Y.J."/>
            <person name="Jeffries C.D."/>
            <person name="Detter J.C."/>
            <person name="Brettin T."/>
            <person name="Rohde M."/>
            <person name="Goker M."/>
            <person name="Bristow J."/>
            <person name="Markowitz V."/>
            <person name="Eisen J.A."/>
            <person name="Hugenholtz P."/>
            <person name="Kyrpides N.C."/>
            <person name="Klenk H.P."/>
        </authorList>
    </citation>
    <scope>NUCLEOTIDE SEQUENCE [LARGE SCALE GENOMIC DNA]</scope>
    <source>
        <strain evidence="2">DSM 14365 / CIP 107738 / JCM 11303 / AJ 13395 / SMP-2</strain>
    </source>
</reference>
<name>D0LLF9_HALO1</name>
<dbReference type="EMBL" id="CP001804">
    <property type="protein sequence ID" value="ACY13176.1"/>
    <property type="molecule type" value="Genomic_DNA"/>
</dbReference>
<organism evidence="1 2">
    <name type="scientific">Haliangium ochraceum (strain DSM 14365 / JCM 11303 / SMP-2)</name>
    <dbReference type="NCBI Taxonomy" id="502025"/>
    <lineage>
        <taxon>Bacteria</taxon>
        <taxon>Pseudomonadati</taxon>
        <taxon>Myxococcota</taxon>
        <taxon>Polyangia</taxon>
        <taxon>Haliangiales</taxon>
        <taxon>Kofleriaceae</taxon>
        <taxon>Haliangium</taxon>
    </lineage>
</organism>
<keyword evidence="2" id="KW-1185">Reference proteome</keyword>
<dbReference type="RefSeq" id="WP_012825803.1">
    <property type="nucleotide sequence ID" value="NC_013440.1"/>
</dbReference>
<accession>D0LLF9</accession>
<dbReference type="Proteomes" id="UP000001880">
    <property type="component" value="Chromosome"/>
</dbReference>
<dbReference type="STRING" id="502025.Hoch_0538"/>
<protein>
    <submittedName>
        <fullName evidence="1">Uncharacterized protein</fullName>
    </submittedName>
</protein>
<dbReference type="KEGG" id="hoh:Hoch_0538"/>
<sequence length="160" mass="16893">MDPLALALPLVGVVALVVLCALAGGTAREALADADDALARLRSDEPDFAAGAVWLAGDGRSALVCEARGEAIAVVLILGDKHVTRVLRPGSVRALRERRRRDGARVLRVLTRDASCARIDLLCPEPTADTDTLESGPWRQALERLQAPPAQHANALTPAP</sequence>
<dbReference type="HOGENOM" id="CLU_1649769_0_0_7"/>